<evidence type="ECO:0000256" key="2">
    <source>
        <dbReference type="RuleBase" id="RU003690"/>
    </source>
</evidence>
<dbReference type="PANTHER" id="PTHR10353">
    <property type="entry name" value="GLYCOSYL HYDROLASE"/>
    <property type="match status" value="1"/>
</dbReference>
<evidence type="ECO:0000313" key="3">
    <source>
        <dbReference type="EMBL" id="RWR93351.1"/>
    </source>
</evidence>
<accession>A0A3S3R2D7</accession>
<dbReference type="GO" id="GO:0008422">
    <property type="term" value="F:beta-glucosidase activity"/>
    <property type="evidence" value="ECO:0007669"/>
    <property type="project" value="TreeGrafter"/>
</dbReference>
<dbReference type="InterPro" id="IPR001360">
    <property type="entry name" value="Glyco_hydro_1"/>
</dbReference>
<dbReference type="Proteomes" id="UP000283530">
    <property type="component" value="Unassembled WGS sequence"/>
</dbReference>
<dbReference type="STRING" id="337451.A0A3S3R2D7"/>
<protein>
    <submittedName>
        <fullName evidence="3">Beta-glucosidase 6-like protein</fullName>
    </submittedName>
</protein>
<evidence type="ECO:0000256" key="1">
    <source>
        <dbReference type="ARBA" id="ARBA00010838"/>
    </source>
</evidence>
<dbReference type="AlphaFoldDB" id="A0A3S3R2D7"/>
<dbReference type="GO" id="GO:0005975">
    <property type="term" value="P:carbohydrate metabolic process"/>
    <property type="evidence" value="ECO:0007669"/>
    <property type="project" value="InterPro"/>
</dbReference>
<comment type="similarity">
    <text evidence="1 2">Belongs to the glycosyl hydrolase 1 family.</text>
</comment>
<dbReference type="EMBL" id="QPKB01000010">
    <property type="protein sequence ID" value="RWR93351.1"/>
    <property type="molecule type" value="Genomic_DNA"/>
</dbReference>
<name>A0A3S3R2D7_9MAGN</name>
<comment type="caution">
    <text evidence="3">The sequence shown here is derived from an EMBL/GenBank/DDBJ whole genome shotgun (WGS) entry which is preliminary data.</text>
</comment>
<sequence>MCPPGRCSIAFKELCRSGNSSTEPYIVAHHVLLSHATAFRTYEAKFKSKQGGFVGIALDMTWIEPMSNSTQDIKAAQVYLDFHLGWFLDPLCFGDYPLSMRERAQGRLPDISVEVSKAIKGSFDFLGINHYTTNYAMNISDDPLIMGTLNNDTLADAGVIPTGKAINIWFLILVVLYHVNECSN</sequence>
<gene>
    <name evidence="3" type="ORF">CKAN_02259900</name>
</gene>
<dbReference type="PANTHER" id="PTHR10353:SF302">
    <property type="entry name" value="BETA-GLUCOSIDASE 40"/>
    <property type="match status" value="1"/>
</dbReference>
<reference evidence="3 4" key="1">
    <citation type="journal article" date="2019" name="Nat. Plants">
        <title>Stout camphor tree genome fills gaps in understanding of flowering plant genome evolution.</title>
        <authorList>
            <person name="Chaw S.M."/>
            <person name="Liu Y.C."/>
            <person name="Wu Y.W."/>
            <person name="Wang H.Y."/>
            <person name="Lin C.I."/>
            <person name="Wu C.S."/>
            <person name="Ke H.M."/>
            <person name="Chang L.Y."/>
            <person name="Hsu C.Y."/>
            <person name="Yang H.T."/>
            <person name="Sudianto E."/>
            <person name="Hsu M.H."/>
            <person name="Wu K.P."/>
            <person name="Wang L.N."/>
            <person name="Leebens-Mack J.H."/>
            <person name="Tsai I.J."/>
        </authorList>
    </citation>
    <scope>NUCLEOTIDE SEQUENCE [LARGE SCALE GENOMIC DNA]</scope>
    <source>
        <strain evidence="4">cv. Chaw 1501</strain>
        <tissue evidence="3">Young leaves</tissue>
    </source>
</reference>
<dbReference type="Pfam" id="PF00232">
    <property type="entry name" value="Glyco_hydro_1"/>
    <property type="match status" value="1"/>
</dbReference>
<dbReference type="OrthoDB" id="65569at2759"/>
<proteinExistence type="inferred from homology"/>
<evidence type="ECO:0000313" key="4">
    <source>
        <dbReference type="Proteomes" id="UP000283530"/>
    </source>
</evidence>
<dbReference type="InterPro" id="IPR017853">
    <property type="entry name" value="GH"/>
</dbReference>
<keyword evidence="4" id="KW-1185">Reference proteome</keyword>
<dbReference type="Gene3D" id="3.20.20.80">
    <property type="entry name" value="Glycosidases"/>
    <property type="match status" value="1"/>
</dbReference>
<organism evidence="3 4">
    <name type="scientific">Cinnamomum micranthum f. kanehirae</name>
    <dbReference type="NCBI Taxonomy" id="337451"/>
    <lineage>
        <taxon>Eukaryota</taxon>
        <taxon>Viridiplantae</taxon>
        <taxon>Streptophyta</taxon>
        <taxon>Embryophyta</taxon>
        <taxon>Tracheophyta</taxon>
        <taxon>Spermatophyta</taxon>
        <taxon>Magnoliopsida</taxon>
        <taxon>Magnoliidae</taxon>
        <taxon>Laurales</taxon>
        <taxon>Lauraceae</taxon>
        <taxon>Cinnamomum</taxon>
    </lineage>
</organism>
<dbReference type="SUPFAM" id="SSF51445">
    <property type="entry name" value="(Trans)glycosidases"/>
    <property type="match status" value="1"/>
</dbReference>